<evidence type="ECO:0000313" key="2">
    <source>
        <dbReference type="Proteomes" id="UP000297654"/>
    </source>
</evidence>
<accession>A0A1H8HAH3</accession>
<sequence length="133" mass="13856">MTPDEAKSSLMSLMESLQTELGGEWRAEDMTGPLSCDLAGGEGIRWSALRFGPVPADLPAAEKASATAAAIFEEAGYTVTTSFQEELGYIVGAQNERGGGADFGANTNAMNISAYSDCVQGDLGAIIDELNRG</sequence>
<organism evidence="1 2">
    <name type="scientific">Cryobacterium luteum</name>
    <dbReference type="NCBI Taxonomy" id="1424661"/>
    <lineage>
        <taxon>Bacteria</taxon>
        <taxon>Bacillati</taxon>
        <taxon>Actinomycetota</taxon>
        <taxon>Actinomycetes</taxon>
        <taxon>Micrococcales</taxon>
        <taxon>Microbacteriaceae</taxon>
        <taxon>Cryobacterium</taxon>
    </lineage>
</organism>
<evidence type="ECO:0000313" key="1">
    <source>
        <dbReference type="EMBL" id="TFB86726.1"/>
    </source>
</evidence>
<protein>
    <submittedName>
        <fullName evidence="1">Uncharacterized protein</fullName>
    </submittedName>
</protein>
<comment type="caution">
    <text evidence="1">The sequence shown here is derived from an EMBL/GenBank/DDBJ whole genome shotgun (WGS) entry which is preliminary data.</text>
</comment>
<gene>
    <name evidence="1" type="ORF">E3O10_14005</name>
</gene>
<proteinExistence type="predicted"/>
<name>A0A1H8HAH3_9MICO</name>
<dbReference type="AlphaFoldDB" id="A0A1H8HAH3"/>
<dbReference type="EMBL" id="SOFF01000033">
    <property type="protein sequence ID" value="TFB86726.1"/>
    <property type="molecule type" value="Genomic_DNA"/>
</dbReference>
<dbReference type="Proteomes" id="UP000297654">
    <property type="component" value="Unassembled WGS sequence"/>
</dbReference>
<dbReference type="STRING" id="1424661.SAMN05216281_10949"/>
<dbReference type="RefSeq" id="WP_092110329.1">
    <property type="nucleotide sequence ID" value="NZ_FOCN01000009.1"/>
</dbReference>
<reference evidence="1 2" key="1">
    <citation type="submission" date="2019-03" db="EMBL/GenBank/DDBJ databases">
        <title>Genomics of glacier-inhabiting Cryobacterium strains.</title>
        <authorList>
            <person name="Liu Q."/>
            <person name="Xin Y.-H."/>
        </authorList>
    </citation>
    <scope>NUCLEOTIDE SEQUENCE [LARGE SCALE GENOMIC DNA]</scope>
    <source>
        <strain evidence="1 2">Hh15</strain>
    </source>
</reference>
<keyword evidence="2" id="KW-1185">Reference proteome</keyword>